<feature type="signal peptide" evidence="2">
    <location>
        <begin position="1"/>
        <end position="24"/>
    </location>
</feature>
<dbReference type="EMBL" id="MAAO01000002">
    <property type="protein sequence ID" value="OUR99853.1"/>
    <property type="molecule type" value="Genomic_DNA"/>
</dbReference>
<sequence length="741" mass="82966">MVKHGFNTLFSTLLFLFLMNSSLAKDCREKSAGQVKVSLTKTGLQKIVDQAVDQSLGLIEETVSGLDLGDVDLMGNPDKCSKKKWKAMSTKESWKKCPGIPALFKSDQVDGWREFAKPIPTKVSLDNMQIKDLKLGKAQVECTIDSCTIDIPVENFELSTDINVDSLFDGDKLIGMKSTSLFLSENLLGKKPSVKFQVNLNDQGEMVDLIQLKSEFFQGDIPAGSIRLGVGGRRDFTDFSEEQMDKIVNENIVKDMQKIVDEAKELIKNKKLTKEKLENWHSKKMDELKDSYIDRAVDLGLEEAKKYFEGDFSFNVFFVGQAIMKMDFPIIEEMTEKSGPLISKLIEDSLRESLKPTLGDLPFLHNEFFQGLPTVNVNDFINHEKLATIDKDFEKELKSCLKKLKASKCEFDKFNKGVLSLGNSSLDEDLFLLKKMQDALVENISKLEAKKVDGFFERKRKKKSLKLLKEIERNIPKAMKSLAQNMKENDVRLGLELVVKNVTKMKETLDVLLSACSGGCFSLNIPDVNPTPIEGIEEDYDIAVALNIGTLNSYIKSLHKMNMLDICMVENKSYQVCDNRALFATEHRITFKKAPKIKWDEGKQSYVLSISDLIREQDIVGLPTSFLGNRDLTDLDIPFVFDVSADGKKVVLTPKGDVQSKIDMDAKSLIFPALLTVVAPYAGLAFEAIHAGTHSVILGANEGKIKEVVSSGVQIPGNTPVSKIVKIKNERDQVVVYSQLK</sequence>
<evidence type="ECO:0000256" key="1">
    <source>
        <dbReference type="SAM" id="Coils"/>
    </source>
</evidence>
<keyword evidence="2" id="KW-0732">Signal</keyword>
<dbReference type="AlphaFoldDB" id="A0A1Y5FCI9"/>
<reference evidence="4" key="1">
    <citation type="journal article" date="2017" name="Proc. Natl. Acad. Sci. U.S.A.">
        <title>Simulation of Deepwater Horizon oil plume reveals substrate specialization within a complex community of hydrocarbon-degraders.</title>
        <authorList>
            <person name="Hu P."/>
            <person name="Dubinsky E.A."/>
            <person name="Probst A.J."/>
            <person name="Wang J."/>
            <person name="Sieber C.M.K."/>
            <person name="Tom L.M."/>
            <person name="Gardinali P."/>
            <person name="Banfield J.F."/>
            <person name="Atlas R.M."/>
            <person name="Andersen G.L."/>
        </authorList>
    </citation>
    <scope>NUCLEOTIDE SEQUENCE [LARGE SCALE GENOMIC DNA]</scope>
</reference>
<gene>
    <name evidence="3" type="ORF">A9Q84_02155</name>
</gene>
<evidence type="ECO:0000256" key="2">
    <source>
        <dbReference type="SAM" id="SignalP"/>
    </source>
</evidence>
<evidence type="ECO:0000313" key="4">
    <source>
        <dbReference type="Proteomes" id="UP000196531"/>
    </source>
</evidence>
<feature type="chain" id="PRO_5013368583" evidence="2">
    <location>
        <begin position="25"/>
        <end position="741"/>
    </location>
</feature>
<dbReference type="Proteomes" id="UP000196531">
    <property type="component" value="Unassembled WGS sequence"/>
</dbReference>
<evidence type="ECO:0000313" key="3">
    <source>
        <dbReference type="EMBL" id="OUR99853.1"/>
    </source>
</evidence>
<protein>
    <submittedName>
        <fullName evidence="3">Uncharacterized protein</fullName>
    </submittedName>
</protein>
<keyword evidence="1" id="KW-0175">Coiled coil</keyword>
<name>A0A1Y5FCI9_9BACT</name>
<comment type="caution">
    <text evidence="3">The sequence shown here is derived from an EMBL/GenBank/DDBJ whole genome shotgun (WGS) entry which is preliminary data.</text>
</comment>
<organism evidence="3 4">
    <name type="scientific">Halobacteriovorax marinus</name>
    <dbReference type="NCBI Taxonomy" id="97084"/>
    <lineage>
        <taxon>Bacteria</taxon>
        <taxon>Pseudomonadati</taxon>
        <taxon>Bdellovibrionota</taxon>
        <taxon>Bacteriovoracia</taxon>
        <taxon>Bacteriovoracales</taxon>
        <taxon>Halobacteriovoraceae</taxon>
        <taxon>Halobacteriovorax</taxon>
    </lineage>
</organism>
<proteinExistence type="predicted"/>
<feature type="coiled-coil region" evidence="1">
    <location>
        <begin position="249"/>
        <end position="283"/>
    </location>
</feature>
<accession>A0A1Y5FCI9</accession>